<feature type="compositionally biased region" description="Basic residues" evidence="1">
    <location>
        <begin position="310"/>
        <end position="329"/>
    </location>
</feature>
<evidence type="ECO:0000256" key="2">
    <source>
        <dbReference type="SAM" id="Phobius"/>
    </source>
</evidence>
<dbReference type="Gene3D" id="1.20.140.150">
    <property type="match status" value="1"/>
</dbReference>
<feature type="transmembrane region" description="Helical" evidence="2">
    <location>
        <begin position="135"/>
        <end position="157"/>
    </location>
</feature>
<dbReference type="AlphaFoldDB" id="A0A7M5XHH9"/>
<evidence type="ECO:0000256" key="1">
    <source>
        <dbReference type="SAM" id="MobiDB-lite"/>
    </source>
</evidence>
<feature type="compositionally biased region" description="Low complexity" evidence="1">
    <location>
        <begin position="367"/>
        <end position="376"/>
    </location>
</feature>
<proteinExistence type="predicted"/>
<dbReference type="GeneID" id="136810020"/>
<sequence>MQNQHAEPWNAGFDQASQNSHTLRQQGLPPQTDASRLPSQNREEFERFQRSKDRTFLCMLILVIVFLLGSIVCGGVAVAMVPWWKHSREAPEVSEWIHIGFWEACFKPEPDEDWECNKYTNSDTLQSPDSLGMDILISLSLAGIGVAFLALILTIVASIFKKSRYIRELLFSICVLCLIGAGLLGSVIGLVLDKDKAENLIPRGIQIKSTVTGIATLKHALMFFIMCGAGGAVFMALVFTAVILFIHDDVDLNDMKYDNDEDLNLEMDEDGFPVKEKRQENDQPGPSSRYLDVPDIGMRGDGRHHDGGGGRHHSGGGGRHHNGERRQKRTSQGSYDAQYSNPSFHPQYNMGYDHHYQHPRHPHRPPSHASHGRPSSYYSDSSRNGHRPTKPPRANRSRDPRMGGGRPGSGDFRSYEDYEMYFNTPY</sequence>
<protein>
    <submittedName>
        <fullName evidence="3">Uncharacterized protein</fullName>
    </submittedName>
</protein>
<dbReference type="EnsemblMetazoa" id="CLYHEMT023382.1">
    <property type="protein sequence ID" value="CLYHEMP023382.1"/>
    <property type="gene ID" value="CLYHEMG023382"/>
</dbReference>
<feature type="region of interest" description="Disordered" evidence="1">
    <location>
        <begin position="1"/>
        <end position="44"/>
    </location>
</feature>
<feature type="region of interest" description="Disordered" evidence="1">
    <location>
        <begin position="270"/>
        <end position="417"/>
    </location>
</feature>
<keyword evidence="2" id="KW-0812">Transmembrane</keyword>
<feature type="compositionally biased region" description="Basic and acidic residues" evidence="1">
    <location>
        <begin position="272"/>
        <end position="281"/>
    </location>
</feature>
<feature type="transmembrane region" description="Helical" evidence="2">
    <location>
        <begin position="169"/>
        <end position="192"/>
    </location>
</feature>
<dbReference type="RefSeq" id="XP_066922688.1">
    <property type="nucleotide sequence ID" value="XM_067066587.1"/>
</dbReference>
<keyword evidence="2" id="KW-1133">Transmembrane helix</keyword>
<reference evidence="3" key="1">
    <citation type="submission" date="2021-01" db="UniProtKB">
        <authorList>
            <consortium name="EnsemblMetazoa"/>
        </authorList>
    </citation>
    <scope>IDENTIFICATION</scope>
</reference>
<feature type="transmembrane region" description="Helical" evidence="2">
    <location>
        <begin position="221"/>
        <end position="246"/>
    </location>
</feature>
<evidence type="ECO:0000313" key="4">
    <source>
        <dbReference type="Proteomes" id="UP000594262"/>
    </source>
</evidence>
<organism evidence="3 4">
    <name type="scientific">Clytia hemisphaerica</name>
    <dbReference type="NCBI Taxonomy" id="252671"/>
    <lineage>
        <taxon>Eukaryota</taxon>
        <taxon>Metazoa</taxon>
        <taxon>Cnidaria</taxon>
        <taxon>Hydrozoa</taxon>
        <taxon>Hydroidolina</taxon>
        <taxon>Leptothecata</taxon>
        <taxon>Obeliida</taxon>
        <taxon>Clytiidae</taxon>
        <taxon>Clytia</taxon>
    </lineage>
</organism>
<feature type="compositionally biased region" description="Basic residues" evidence="1">
    <location>
        <begin position="384"/>
        <end position="395"/>
    </location>
</feature>
<dbReference type="Proteomes" id="UP000594262">
    <property type="component" value="Unplaced"/>
</dbReference>
<name>A0A7M5XHH9_9CNID</name>
<feature type="compositionally biased region" description="Basic residues" evidence="1">
    <location>
        <begin position="357"/>
        <end position="366"/>
    </location>
</feature>
<feature type="compositionally biased region" description="Polar residues" evidence="1">
    <location>
        <begin position="330"/>
        <end position="346"/>
    </location>
</feature>
<evidence type="ECO:0000313" key="3">
    <source>
        <dbReference type="EnsemblMetazoa" id="CLYHEMP023382.1"/>
    </source>
</evidence>
<keyword evidence="4" id="KW-1185">Reference proteome</keyword>
<keyword evidence="2" id="KW-0472">Membrane</keyword>
<feature type="compositionally biased region" description="Polar residues" evidence="1">
    <location>
        <begin position="15"/>
        <end position="40"/>
    </location>
</feature>
<feature type="transmembrane region" description="Helical" evidence="2">
    <location>
        <begin position="56"/>
        <end position="84"/>
    </location>
</feature>
<accession>A0A7M5XHH9</accession>
<feature type="compositionally biased region" description="Basic and acidic residues" evidence="1">
    <location>
        <begin position="298"/>
        <end position="309"/>
    </location>
</feature>